<evidence type="ECO:0000256" key="1">
    <source>
        <dbReference type="ARBA" id="ARBA00006534"/>
    </source>
</evidence>
<gene>
    <name evidence="5" type="ORF">AUK18_02795</name>
</gene>
<evidence type="ECO:0000313" key="5">
    <source>
        <dbReference type="EMBL" id="OIP02955.1"/>
    </source>
</evidence>
<dbReference type="Proteomes" id="UP000183605">
    <property type="component" value="Unassembled WGS sequence"/>
</dbReference>
<evidence type="ECO:0000256" key="4">
    <source>
        <dbReference type="ARBA" id="ARBA00022825"/>
    </source>
</evidence>
<comment type="similarity">
    <text evidence="1">Belongs to the peptidase S51 family.</text>
</comment>
<dbReference type="InterPro" id="IPR005320">
    <property type="entry name" value="Peptidase_S51"/>
</dbReference>
<proteinExistence type="inferred from homology"/>
<comment type="caution">
    <text evidence="5">The sequence shown here is derived from an EMBL/GenBank/DDBJ whole genome shotgun (WGS) entry which is preliminary data.</text>
</comment>
<dbReference type="SUPFAM" id="SSF52317">
    <property type="entry name" value="Class I glutamine amidotransferase-like"/>
    <property type="match status" value="1"/>
</dbReference>
<dbReference type="AlphaFoldDB" id="A0A1J5AVR4"/>
<protein>
    <recommendedName>
        <fullName evidence="7">Peptidase S51</fullName>
    </recommendedName>
</protein>
<dbReference type="EMBL" id="MNXQ01000052">
    <property type="protein sequence ID" value="OIP02955.1"/>
    <property type="molecule type" value="Genomic_DNA"/>
</dbReference>
<organism evidence="5 6">
    <name type="scientific">Candidatus Beckwithbacteria bacterium CG2_30_44_31</name>
    <dbReference type="NCBI Taxonomy" id="1805035"/>
    <lineage>
        <taxon>Bacteria</taxon>
        <taxon>Candidatus Beckwithiibacteriota</taxon>
    </lineage>
</organism>
<accession>A0A1J5AVR4</accession>
<dbReference type="InterPro" id="IPR029062">
    <property type="entry name" value="Class_I_gatase-like"/>
</dbReference>
<evidence type="ECO:0000313" key="6">
    <source>
        <dbReference type="Proteomes" id="UP000183605"/>
    </source>
</evidence>
<sequence>MKLLLTSAGLVNQPIIDALADLVQKPFKELKLAFIPTAANVEPDGKEWLIDDLNNCKKLNFKQVDIIDISAVSKAIWQPRLELADILFFGGGNTHYLMSWIEKSSLKALLTDWLKTKIYLGLSAGSEIACRKRSDKYNAHFFGEPNNNKEYECLGLVNFQIIPHLNSPYFPNDRLPRIAQIAPEMKTPVYALDDNSAVKVDGDKVEIISTGAWQKFN</sequence>
<keyword evidence="3" id="KW-0378">Hydrolase</keyword>
<dbReference type="PANTHER" id="PTHR20842:SF0">
    <property type="entry name" value="ALPHA-ASPARTYL DIPEPTIDASE"/>
    <property type="match status" value="1"/>
</dbReference>
<dbReference type="Gene3D" id="3.40.50.880">
    <property type="match status" value="1"/>
</dbReference>
<reference evidence="5 6" key="1">
    <citation type="journal article" date="2016" name="Environ. Microbiol.">
        <title>Genomic resolution of a cold subsurface aquifer community provides metabolic insights for novel microbes adapted to high CO concentrations.</title>
        <authorList>
            <person name="Probst A.J."/>
            <person name="Castelle C.J."/>
            <person name="Singh A."/>
            <person name="Brown C.T."/>
            <person name="Anantharaman K."/>
            <person name="Sharon I."/>
            <person name="Hug L.A."/>
            <person name="Burstein D."/>
            <person name="Emerson J.B."/>
            <person name="Thomas B.C."/>
            <person name="Banfield J.F."/>
        </authorList>
    </citation>
    <scope>NUCLEOTIDE SEQUENCE [LARGE SCALE GENOMIC DNA]</scope>
    <source>
        <strain evidence="5">CG2_30_44_31</strain>
    </source>
</reference>
<evidence type="ECO:0008006" key="7">
    <source>
        <dbReference type="Google" id="ProtNLM"/>
    </source>
</evidence>
<evidence type="ECO:0000256" key="2">
    <source>
        <dbReference type="ARBA" id="ARBA00022670"/>
    </source>
</evidence>
<dbReference type="GO" id="GO:0008236">
    <property type="term" value="F:serine-type peptidase activity"/>
    <property type="evidence" value="ECO:0007669"/>
    <property type="project" value="UniProtKB-KW"/>
</dbReference>
<keyword evidence="2" id="KW-0645">Protease</keyword>
<dbReference type="PANTHER" id="PTHR20842">
    <property type="entry name" value="PROTEASE S51 ALPHA-ASPARTYL DIPEPTIDASE"/>
    <property type="match status" value="1"/>
</dbReference>
<dbReference type="Pfam" id="PF03575">
    <property type="entry name" value="Peptidase_S51"/>
    <property type="match status" value="1"/>
</dbReference>
<keyword evidence="4" id="KW-0720">Serine protease</keyword>
<evidence type="ECO:0000256" key="3">
    <source>
        <dbReference type="ARBA" id="ARBA00022801"/>
    </source>
</evidence>
<name>A0A1J5AVR4_9BACT</name>
<dbReference type="GO" id="GO:0006508">
    <property type="term" value="P:proteolysis"/>
    <property type="evidence" value="ECO:0007669"/>
    <property type="project" value="UniProtKB-KW"/>
</dbReference>